<dbReference type="Proteomes" id="UP001174997">
    <property type="component" value="Unassembled WGS sequence"/>
</dbReference>
<name>A0AA39ZAT3_9PEZI</name>
<dbReference type="PANTHER" id="PTHR24320">
    <property type="entry name" value="RETINOL DEHYDROGENASE"/>
    <property type="match status" value="1"/>
</dbReference>
<dbReference type="InterPro" id="IPR036291">
    <property type="entry name" value="NAD(P)-bd_dom_sf"/>
</dbReference>
<proteinExistence type="inferred from homology"/>
<dbReference type="GO" id="GO:0016491">
    <property type="term" value="F:oxidoreductase activity"/>
    <property type="evidence" value="ECO:0007669"/>
    <property type="project" value="UniProtKB-KW"/>
</dbReference>
<dbReference type="PRINTS" id="PR00081">
    <property type="entry name" value="GDHRDH"/>
</dbReference>
<gene>
    <name evidence="4" type="ORF">QBC41DRAFT_279828</name>
</gene>
<dbReference type="EMBL" id="JAULSY010000079">
    <property type="protein sequence ID" value="KAK0666972.1"/>
    <property type="molecule type" value="Genomic_DNA"/>
</dbReference>
<keyword evidence="5" id="KW-1185">Reference proteome</keyword>
<organism evidence="4 5">
    <name type="scientific">Cercophora samala</name>
    <dbReference type="NCBI Taxonomy" id="330535"/>
    <lineage>
        <taxon>Eukaryota</taxon>
        <taxon>Fungi</taxon>
        <taxon>Dikarya</taxon>
        <taxon>Ascomycota</taxon>
        <taxon>Pezizomycotina</taxon>
        <taxon>Sordariomycetes</taxon>
        <taxon>Sordariomycetidae</taxon>
        <taxon>Sordariales</taxon>
        <taxon>Lasiosphaeriaceae</taxon>
        <taxon>Cercophora</taxon>
    </lineage>
</organism>
<protein>
    <submittedName>
        <fullName evidence="4">Retinol dehydrogenase</fullName>
    </submittedName>
</protein>
<dbReference type="SUPFAM" id="SSF51735">
    <property type="entry name" value="NAD(P)-binding Rossmann-fold domains"/>
    <property type="match status" value="1"/>
</dbReference>
<keyword evidence="2" id="KW-0521">NADP</keyword>
<evidence type="ECO:0000256" key="2">
    <source>
        <dbReference type="ARBA" id="ARBA00022857"/>
    </source>
</evidence>
<sequence>MESLKATFTSLLGLGGVKFSPSTSVPSLQGKTILITGGNSGLGKATIQALLQHSPSPPARIWLASRDIDRIQSAINEIASAVPLAPTIITPLVLDLASLESVKHAAERVLRESERLDIMILNAGVMAMPVGVTQDGYEVHWGINHMGHAALTKLLMPLLLKTVDMQEVKDVRIVAVSSGGHKSSPQIDFAKVKTDMNTSFWWIRYAQSKLANILWMKALAKEYPQIKCVSLHPGVVSTNIGGPVVNKYRLAKLAEWLFGWMLAKPEVGCLNQLWAAVGPSAEVETGEYYHPVGVKGCGSAMTKDQGLVTKLLEWTEEELKAHGVGGA</sequence>
<evidence type="ECO:0000256" key="3">
    <source>
        <dbReference type="ARBA" id="ARBA00023002"/>
    </source>
</evidence>
<accession>A0AA39ZAT3</accession>
<dbReference type="Pfam" id="PF00106">
    <property type="entry name" value="adh_short"/>
    <property type="match status" value="1"/>
</dbReference>
<comment type="caution">
    <text evidence="4">The sequence shown here is derived from an EMBL/GenBank/DDBJ whole genome shotgun (WGS) entry which is preliminary data.</text>
</comment>
<dbReference type="InterPro" id="IPR002347">
    <property type="entry name" value="SDR_fam"/>
</dbReference>
<evidence type="ECO:0000313" key="5">
    <source>
        <dbReference type="Proteomes" id="UP001174997"/>
    </source>
</evidence>
<comment type="similarity">
    <text evidence="1">Belongs to the short-chain dehydrogenases/reductases (SDR) family.</text>
</comment>
<reference evidence="4" key="1">
    <citation type="submission" date="2023-06" db="EMBL/GenBank/DDBJ databases">
        <title>Genome-scale phylogeny and comparative genomics of the fungal order Sordariales.</title>
        <authorList>
            <consortium name="Lawrence Berkeley National Laboratory"/>
            <person name="Hensen N."/>
            <person name="Bonometti L."/>
            <person name="Westerberg I."/>
            <person name="Brannstrom I.O."/>
            <person name="Guillou S."/>
            <person name="Cros-Aarteil S."/>
            <person name="Calhoun S."/>
            <person name="Haridas S."/>
            <person name="Kuo A."/>
            <person name="Mondo S."/>
            <person name="Pangilinan J."/>
            <person name="Riley R."/>
            <person name="Labutti K."/>
            <person name="Andreopoulos B."/>
            <person name="Lipzen A."/>
            <person name="Chen C."/>
            <person name="Yanf M."/>
            <person name="Daum C."/>
            <person name="Ng V."/>
            <person name="Clum A."/>
            <person name="Steindorff A."/>
            <person name="Ohm R."/>
            <person name="Martin F."/>
            <person name="Silar P."/>
            <person name="Natvig D."/>
            <person name="Lalanne C."/>
            <person name="Gautier V."/>
            <person name="Ament-Velasquez S.L."/>
            <person name="Kruys A."/>
            <person name="Hutchinson M.I."/>
            <person name="Powell A.J."/>
            <person name="Barry K."/>
            <person name="Miller A.N."/>
            <person name="Grigoriev I.V."/>
            <person name="Debuchy R."/>
            <person name="Gladieux P."/>
            <person name="Thoren M.H."/>
            <person name="Johannesson H."/>
        </authorList>
    </citation>
    <scope>NUCLEOTIDE SEQUENCE</scope>
    <source>
        <strain evidence="4">CBS 307.81</strain>
    </source>
</reference>
<dbReference type="Gene3D" id="3.40.50.720">
    <property type="entry name" value="NAD(P)-binding Rossmann-like Domain"/>
    <property type="match status" value="1"/>
</dbReference>
<dbReference type="AlphaFoldDB" id="A0AA39ZAT3"/>
<evidence type="ECO:0000256" key="1">
    <source>
        <dbReference type="ARBA" id="ARBA00006484"/>
    </source>
</evidence>
<keyword evidence="3" id="KW-0560">Oxidoreductase</keyword>
<dbReference type="PANTHER" id="PTHR24320:SF282">
    <property type="entry name" value="WW DOMAIN-CONTAINING OXIDOREDUCTASE"/>
    <property type="match status" value="1"/>
</dbReference>
<evidence type="ECO:0000313" key="4">
    <source>
        <dbReference type="EMBL" id="KAK0666972.1"/>
    </source>
</evidence>